<evidence type="ECO:0000256" key="2">
    <source>
        <dbReference type="ARBA" id="ARBA00022771"/>
    </source>
</evidence>
<feature type="domain" description="CHY-type" evidence="7">
    <location>
        <begin position="313"/>
        <end position="380"/>
    </location>
</feature>
<dbReference type="GO" id="GO:0006511">
    <property type="term" value="P:ubiquitin-dependent protein catabolic process"/>
    <property type="evidence" value="ECO:0007669"/>
    <property type="project" value="TreeGrafter"/>
</dbReference>
<evidence type="ECO:0000256" key="4">
    <source>
        <dbReference type="PROSITE-ProRule" id="PRU00601"/>
    </source>
</evidence>
<dbReference type="InterPro" id="IPR008913">
    <property type="entry name" value="Znf_CHY"/>
</dbReference>
<dbReference type="PANTHER" id="PTHR21319:SF0">
    <property type="entry name" value="AND RING FINGER DOMAIN PROTEIN, PUTATIVE (AFU_ORTHOLOGUE AFUA_1G08900)-RELATED"/>
    <property type="match status" value="1"/>
</dbReference>
<dbReference type="InterPro" id="IPR037275">
    <property type="entry name" value="Znf_CTCHY_sf"/>
</dbReference>
<dbReference type="PANTHER" id="PTHR21319">
    <property type="entry name" value="RING FINGER AND CHY ZINC FINGER DOMAIN-CONTAINING PROTEIN 1"/>
    <property type="match status" value="1"/>
</dbReference>
<evidence type="ECO:0000256" key="1">
    <source>
        <dbReference type="ARBA" id="ARBA00022723"/>
    </source>
</evidence>
<keyword evidence="1" id="KW-0479">Metal-binding</keyword>
<dbReference type="InterPro" id="IPR037274">
    <property type="entry name" value="Znf_CHY_sf"/>
</dbReference>
<accession>A0A2S4Q0X3</accession>
<feature type="compositionally biased region" description="Acidic residues" evidence="5">
    <location>
        <begin position="675"/>
        <end position="705"/>
    </location>
</feature>
<dbReference type="Gene3D" id="2.20.28.10">
    <property type="match status" value="1"/>
</dbReference>
<dbReference type="Pfam" id="PF14599">
    <property type="entry name" value="zinc_ribbon_6"/>
    <property type="match status" value="1"/>
</dbReference>
<dbReference type="GO" id="GO:0008270">
    <property type="term" value="F:zinc ion binding"/>
    <property type="evidence" value="ECO:0007669"/>
    <property type="project" value="UniProtKB-KW"/>
</dbReference>
<dbReference type="Pfam" id="PF13639">
    <property type="entry name" value="zf-RING_2"/>
    <property type="match status" value="1"/>
</dbReference>
<organism evidence="9 10">
    <name type="scientific">Erysiphe pulchra</name>
    <dbReference type="NCBI Taxonomy" id="225359"/>
    <lineage>
        <taxon>Eukaryota</taxon>
        <taxon>Fungi</taxon>
        <taxon>Dikarya</taxon>
        <taxon>Ascomycota</taxon>
        <taxon>Pezizomycotina</taxon>
        <taxon>Leotiomycetes</taxon>
        <taxon>Erysiphales</taxon>
        <taxon>Erysiphaceae</taxon>
        <taxon>Erysiphe</taxon>
    </lineage>
</organism>
<feature type="region of interest" description="Disordered" evidence="5">
    <location>
        <begin position="156"/>
        <end position="196"/>
    </location>
</feature>
<dbReference type="SUPFAM" id="SSF57850">
    <property type="entry name" value="RING/U-box"/>
    <property type="match status" value="1"/>
</dbReference>
<gene>
    <name evidence="9" type="ORF">EPUL_000200</name>
</gene>
<name>A0A2S4Q0X3_9PEZI</name>
<dbReference type="Pfam" id="PF05495">
    <property type="entry name" value="zf-CHY"/>
    <property type="match status" value="1"/>
</dbReference>
<dbReference type="Gene3D" id="3.30.40.10">
    <property type="entry name" value="Zinc/RING finger domain, C3HC4 (zinc finger)"/>
    <property type="match status" value="1"/>
</dbReference>
<dbReference type="AlphaFoldDB" id="A0A2S4Q0X3"/>
<dbReference type="InterPro" id="IPR039512">
    <property type="entry name" value="RCHY1_zinc-ribbon"/>
</dbReference>
<protein>
    <recommendedName>
        <fullName evidence="11">Zf-CHY-domain-containing protein</fullName>
    </recommendedName>
</protein>
<dbReference type="CDD" id="cd16464">
    <property type="entry name" value="RING-H2_Pirh2-like"/>
    <property type="match status" value="1"/>
</dbReference>
<evidence type="ECO:0000259" key="8">
    <source>
        <dbReference type="PROSITE" id="PS51270"/>
    </source>
</evidence>
<dbReference type="InterPro" id="IPR017921">
    <property type="entry name" value="Znf_CTCHY"/>
</dbReference>
<dbReference type="PROSITE" id="PS50089">
    <property type="entry name" value="ZF_RING_2"/>
    <property type="match status" value="1"/>
</dbReference>
<dbReference type="PROSITE" id="PS51266">
    <property type="entry name" value="ZF_CHY"/>
    <property type="match status" value="1"/>
</dbReference>
<feature type="domain" description="RING-type" evidence="6">
    <location>
        <begin position="449"/>
        <end position="491"/>
    </location>
</feature>
<dbReference type="SUPFAM" id="SSF161219">
    <property type="entry name" value="CHY zinc finger-like"/>
    <property type="match status" value="1"/>
</dbReference>
<evidence type="ECO:0000256" key="5">
    <source>
        <dbReference type="SAM" id="MobiDB-lite"/>
    </source>
</evidence>
<evidence type="ECO:0000313" key="9">
    <source>
        <dbReference type="EMBL" id="POS87935.1"/>
    </source>
</evidence>
<dbReference type="SUPFAM" id="SSF161245">
    <property type="entry name" value="Zinc hairpin stack"/>
    <property type="match status" value="1"/>
</dbReference>
<feature type="compositionally biased region" description="Polar residues" evidence="5">
    <location>
        <begin position="157"/>
        <end position="182"/>
    </location>
</feature>
<feature type="region of interest" description="Disordered" evidence="5">
    <location>
        <begin position="566"/>
        <end position="593"/>
    </location>
</feature>
<dbReference type="InterPro" id="IPR013083">
    <property type="entry name" value="Znf_RING/FYVE/PHD"/>
</dbReference>
<evidence type="ECO:0008006" key="11">
    <source>
        <dbReference type="Google" id="ProtNLM"/>
    </source>
</evidence>
<feature type="region of interest" description="Disordered" evidence="5">
    <location>
        <begin position="55"/>
        <end position="94"/>
    </location>
</feature>
<dbReference type="GO" id="GO:0061630">
    <property type="term" value="F:ubiquitin protein ligase activity"/>
    <property type="evidence" value="ECO:0007669"/>
    <property type="project" value="TreeGrafter"/>
</dbReference>
<sequence length="711" mass="80138">MSNLVNDFLIEPVLRRARNFSRSNVDTIQNEQPISTNHIDIATENPAIPIRIQEASNVTTKRETDLEDKNSLDSHTTRYSSVQEEDELENASQGRDNIRLSSIFISSQNANLTQEIDPIPDSENSSSIVSDDLSFDESVIFSPDTSISTAIDPMNENLESSTSDLNERQNSSSELLGDSTISIDHPRTTPLPENDGMGQLRRQIISIQAMNIHPERKARLMHQLLTRNYSKAQKQSNAKKQRKLLSPSTVIKQKRSAPSGSISSFLWQLTSSLDSAMEEQNYTYRLFPDDIKPTYVPLALEEAEDNADIGSKEEFRILGCKHYRRNVKLQCSACEKWYTCRLCHDEAEDHVLDRKATKNMLCMLCGYAQKAGEFCVECGKRTAWYYCNICKLWDNDPNKSIYHCHDCGICRKGLGIGKDFFHCKKCGVCMSMSVEHSHKCIERVSDCDCPICGEYMFSSPTPVVFMLCGHGIHKACYEEHLKTSYKCPICSKSTKNMETQFRNLDLAVASQPMPPQFRDTKALVSCNDCCAKSAVTYHWLGLKCAICDSYNTTQLFLLSGSTGGNSNQVGNINNDSPPNFGSEEDTSPPLPMTNMIRRRHSSYINSEISNDYGHNRNLSAQGHHRASMSISHTRRGLELPDEEIFQAIETDDSGAEEDELDFWGLDEPRSVTSGENDEEIEEDESDEDSILEDCDDDGEDEEDDFALFGHR</sequence>
<feature type="region of interest" description="Disordered" evidence="5">
    <location>
        <begin position="662"/>
        <end position="711"/>
    </location>
</feature>
<proteinExistence type="predicted"/>
<comment type="caution">
    <text evidence="9">The sequence shown here is derived from an EMBL/GenBank/DDBJ whole genome shotgun (WGS) entry which is preliminary data.</text>
</comment>
<feature type="region of interest" description="Disordered" evidence="5">
    <location>
        <begin position="614"/>
        <end position="637"/>
    </location>
</feature>
<dbReference type="SMART" id="SM00184">
    <property type="entry name" value="RING"/>
    <property type="match status" value="1"/>
</dbReference>
<feature type="domain" description="CTCHY-type" evidence="8">
    <location>
        <begin position="382"/>
        <end position="448"/>
    </location>
</feature>
<dbReference type="Proteomes" id="UP000237438">
    <property type="component" value="Unassembled WGS sequence"/>
</dbReference>
<keyword evidence="10" id="KW-1185">Reference proteome</keyword>
<keyword evidence="3" id="KW-0862">Zinc</keyword>
<evidence type="ECO:0000259" key="7">
    <source>
        <dbReference type="PROSITE" id="PS51266"/>
    </source>
</evidence>
<dbReference type="OrthoDB" id="411372at2759"/>
<dbReference type="EMBL" id="PEDP01000053">
    <property type="protein sequence ID" value="POS87935.1"/>
    <property type="molecule type" value="Genomic_DNA"/>
</dbReference>
<evidence type="ECO:0000256" key="3">
    <source>
        <dbReference type="ARBA" id="ARBA00022833"/>
    </source>
</evidence>
<dbReference type="GO" id="GO:0005634">
    <property type="term" value="C:nucleus"/>
    <property type="evidence" value="ECO:0007669"/>
    <property type="project" value="TreeGrafter"/>
</dbReference>
<evidence type="ECO:0000259" key="6">
    <source>
        <dbReference type="PROSITE" id="PS50089"/>
    </source>
</evidence>
<keyword evidence="2 4" id="KW-0863">Zinc-finger</keyword>
<dbReference type="InterPro" id="IPR001841">
    <property type="entry name" value="Znf_RING"/>
</dbReference>
<feature type="compositionally biased region" description="Basic and acidic residues" evidence="5">
    <location>
        <begin position="60"/>
        <end position="76"/>
    </location>
</feature>
<reference evidence="9 10" key="1">
    <citation type="submission" date="2017-10" db="EMBL/GenBank/DDBJ databases">
        <title>Development of genomic resources for the powdery mildew, Erysiphe pulchra.</title>
        <authorList>
            <person name="Wadl P.A."/>
            <person name="Mack B.M."/>
            <person name="Moore G."/>
            <person name="Beltz S.B."/>
        </authorList>
    </citation>
    <scope>NUCLEOTIDE SEQUENCE [LARGE SCALE GENOMIC DNA]</scope>
    <source>
        <strain evidence="9">Cflorida</strain>
    </source>
</reference>
<dbReference type="GO" id="GO:0016567">
    <property type="term" value="P:protein ubiquitination"/>
    <property type="evidence" value="ECO:0007669"/>
    <property type="project" value="TreeGrafter"/>
</dbReference>
<evidence type="ECO:0000313" key="10">
    <source>
        <dbReference type="Proteomes" id="UP000237438"/>
    </source>
</evidence>
<feature type="compositionally biased region" description="Polar residues" evidence="5">
    <location>
        <begin position="566"/>
        <end position="579"/>
    </location>
</feature>
<dbReference type="PROSITE" id="PS51270">
    <property type="entry name" value="ZF_CTCHY"/>
    <property type="match status" value="1"/>
</dbReference>
<dbReference type="STRING" id="225359.A0A2S4Q0X3"/>